<comment type="caution">
    <text evidence="1">The sequence shown here is derived from an EMBL/GenBank/DDBJ whole genome shotgun (WGS) entry which is preliminary data.</text>
</comment>
<proteinExistence type="predicted"/>
<sequence>MVGPTVHAREEGDCFCPCMKDQCMNVKDASKEECATACDRTCTSLAYAGQPNKQEFCGF</sequence>
<evidence type="ECO:0000313" key="1">
    <source>
        <dbReference type="EMBL" id="KAF3337612.1"/>
    </source>
</evidence>
<organism evidence="1 2">
    <name type="scientific">Carex littledalei</name>
    <dbReference type="NCBI Taxonomy" id="544730"/>
    <lineage>
        <taxon>Eukaryota</taxon>
        <taxon>Viridiplantae</taxon>
        <taxon>Streptophyta</taxon>
        <taxon>Embryophyta</taxon>
        <taxon>Tracheophyta</taxon>
        <taxon>Spermatophyta</taxon>
        <taxon>Magnoliopsida</taxon>
        <taxon>Liliopsida</taxon>
        <taxon>Poales</taxon>
        <taxon>Cyperaceae</taxon>
        <taxon>Cyperoideae</taxon>
        <taxon>Cariceae</taxon>
        <taxon>Carex</taxon>
        <taxon>Carex subgen. Euthyceras</taxon>
    </lineage>
</organism>
<keyword evidence="2" id="KW-1185">Reference proteome</keyword>
<protein>
    <submittedName>
        <fullName evidence="1">Uncharacterized protein</fullName>
    </submittedName>
</protein>
<dbReference type="Proteomes" id="UP000623129">
    <property type="component" value="Unassembled WGS sequence"/>
</dbReference>
<dbReference type="AlphaFoldDB" id="A0A833REV4"/>
<name>A0A833REV4_9POAL</name>
<dbReference type="OrthoDB" id="769047at2759"/>
<reference evidence="1" key="1">
    <citation type="submission" date="2020-01" db="EMBL/GenBank/DDBJ databases">
        <title>Genome sequence of Kobresia littledalei, the first chromosome-level genome in the family Cyperaceae.</title>
        <authorList>
            <person name="Qu G."/>
        </authorList>
    </citation>
    <scope>NUCLEOTIDE SEQUENCE</scope>
    <source>
        <strain evidence="1">C.B.Clarke</strain>
        <tissue evidence="1">Leaf</tissue>
    </source>
</reference>
<gene>
    <name evidence="1" type="ORF">FCM35_KLT18199</name>
</gene>
<dbReference type="EMBL" id="SWLB01000006">
    <property type="protein sequence ID" value="KAF3337612.1"/>
    <property type="molecule type" value="Genomic_DNA"/>
</dbReference>
<accession>A0A833REV4</accession>
<evidence type="ECO:0000313" key="2">
    <source>
        <dbReference type="Proteomes" id="UP000623129"/>
    </source>
</evidence>